<dbReference type="Proteomes" id="UP000658997">
    <property type="component" value="Unassembled WGS sequence"/>
</dbReference>
<evidence type="ECO:0000313" key="1">
    <source>
        <dbReference type="EMBL" id="SYW86311.1"/>
    </source>
</evidence>
<dbReference type="AlphaFoldDB" id="A0A8H8TU97"/>
<organism evidence="1 2">
    <name type="scientific">Ustilago bromivora</name>
    <dbReference type="NCBI Taxonomy" id="307758"/>
    <lineage>
        <taxon>Eukaryota</taxon>
        <taxon>Fungi</taxon>
        <taxon>Dikarya</taxon>
        <taxon>Basidiomycota</taxon>
        <taxon>Ustilaginomycotina</taxon>
        <taxon>Ustilaginomycetes</taxon>
        <taxon>Ustilaginales</taxon>
        <taxon>Ustilaginaceae</taxon>
        <taxon>Ustilago</taxon>
    </lineage>
</organism>
<evidence type="ECO:0000313" key="2">
    <source>
        <dbReference type="Proteomes" id="UP000658997"/>
    </source>
</evidence>
<gene>
    <name evidence="1" type="ORF">UBRO2_06031</name>
</gene>
<reference evidence="1" key="1">
    <citation type="submission" date="2018-08" db="EMBL/GenBank/DDBJ databases">
        <authorList>
            <person name="Guldener U."/>
        </authorList>
    </citation>
    <scope>NUCLEOTIDE SEQUENCE</scope>
    <source>
        <strain evidence="1">UB2</strain>
    </source>
</reference>
<name>A0A8H8TU97_9BASI</name>
<sequence>MERPTASGYDSDCGSSIGPLLKRSMLERRTGNGAAMRDVKPEKYIWTLLLTQKLIEDDE</sequence>
<proteinExistence type="predicted"/>
<dbReference type="EMBL" id="ULHB01000330">
    <property type="protein sequence ID" value="SYW86311.1"/>
    <property type="molecule type" value="Genomic_DNA"/>
</dbReference>
<comment type="caution">
    <text evidence="1">The sequence shown here is derived from an EMBL/GenBank/DDBJ whole genome shotgun (WGS) entry which is preliminary data.</text>
</comment>
<keyword evidence="2" id="KW-1185">Reference proteome</keyword>
<accession>A0A8H8TU97</accession>
<protein>
    <submittedName>
        <fullName evidence="1">Uncharacterized protein</fullName>
    </submittedName>
</protein>